<dbReference type="Pfam" id="PF04229">
    <property type="entry name" value="GrpB"/>
    <property type="match status" value="1"/>
</dbReference>
<accession>A0A5D4SWH0</accession>
<dbReference type="SUPFAM" id="SSF81301">
    <property type="entry name" value="Nucleotidyltransferase"/>
    <property type="match status" value="1"/>
</dbReference>
<dbReference type="AlphaFoldDB" id="A0A5D4SWH0"/>
<dbReference type="InterPro" id="IPR007344">
    <property type="entry name" value="GrpB/CoaE"/>
</dbReference>
<proteinExistence type="predicted"/>
<evidence type="ECO:0000313" key="1">
    <source>
        <dbReference type="EMBL" id="TYS67720.1"/>
    </source>
</evidence>
<gene>
    <name evidence="1" type="ORF">FZC76_14235</name>
</gene>
<sequence>MFKLDRYKECNPVRKTNIHSWTKEWAMAYEQEQKLLKEILKDELVDIFHIGSTSVPTIGYAKPIIDILIVVKEIEKVDRYNEALQKVGYEPKGKNGIAGRRYFPKGRQNRTHHVHIFQVGNEHIQTHLDFKMYLMAHPDDAKAYGEMKLKLAKQFPDNHHMYQEGKQEFVYELVERERS</sequence>
<dbReference type="InterPro" id="IPR043519">
    <property type="entry name" value="NT_sf"/>
</dbReference>
<protein>
    <submittedName>
        <fullName evidence="1">GrpB family protein</fullName>
    </submittedName>
</protein>
<name>A0A5D4SWH0_9BACI</name>
<organism evidence="1 2">
    <name type="scientific">Sutcliffiella horikoshii</name>
    <dbReference type="NCBI Taxonomy" id="79883"/>
    <lineage>
        <taxon>Bacteria</taxon>
        <taxon>Bacillati</taxon>
        <taxon>Bacillota</taxon>
        <taxon>Bacilli</taxon>
        <taxon>Bacillales</taxon>
        <taxon>Bacillaceae</taxon>
        <taxon>Sutcliffiella</taxon>
    </lineage>
</organism>
<dbReference type="Gene3D" id="3.30.460.10">
    <property type="entry name" value="Beta Polymerase, domain 2"/>
    <property type="match status" value="1"/>
</dbReference>
<dbReference type="Proteomes" id="UP000322524">
    <property type="component" value="Unassembled WGS sequence"/>
</dbReference>
<dbReference type="OrthoDB" id="9799092at2"/>
<dbReference type="PANTHER" id="PTHR34822">
    <property type="entry name" value="GRPB DOMAIN PROTEIN (AFU_ORTHOLOGUE AFUA_1G01530)"/>
    <property type="match status" value="1"/>
</dbReference>
<reference evidence="1 2" key="1">
    <citation type="submission" date="2019-08" db="EMBL/GenBank/DDBJ databases">
        <title>Bacillus genomes from the desert of Cuatro Cienegas, Coahuila.</title>
        <authorList>
            <person name="Olmedo-Alvarez G."/>
        </authorList>
    </citation>
    <scope>NUCLEOTIDE SEQUENCE [LARGE SCALE GENOMIC DNA]</scope>
    <source>
        <strain evidence="1 2">CH28_1T</strain>
    </source>
</reference>
<comment type="caution">
    <text evidence="1">The sequence shown here is derived from an EMBL/GenBank/DDBJ whole genome shotgun (WGS) entry which is preliminary data.</text>
</comment>
<evidence type="ECO:0000313" key="2">
    <source>
        <dbReference type="Proteomes" id="UP000322524"/>
    </source>
</evidence>
<dbReference type="EMBL" id="VTEV01000005">
    <property type="protein sequence ID" value="TYS67720.1"/>
    <property type="molecule type" value="Genomic_DNA"/>
</dbReference>
<dbReference type="STRING" id="79883.GCA_001636495_04365"/>
<dbReference type="PANTHER" id="PTHR34822:SF1">
    <property type="entry name" value="GRPB FAMILY PROTEIN"/>
    <property type="match status" value="1"/>
</dbReference>